<sequence length="126" mass="12021">MNALTIVLFGCLAVFASAKPSEIWAAHGHAAAVNVVPAGPTTLIGASGVVGPHGASGPSGTVNGHGAVGPSGEHNAPHEEAIIAAPIVSHAAFAAPALHAVAAPSIHAVAAPAVVQHSAAVVAHAD</sequence>
<evidence type="ECO:0000313" key="3">
    <source>
        <dbReference type="Proteomes" id="UP001353858"/>
    </source>
</evidence>
<keyword evidence="3" id="KW-1185">Reference proteome</keyword>
<feature type="signal peptide" evidence="1">
    <location>
        <begin position="1"/>
        <end position="18"/>
    </location>
</feature>
<evidence type="ECO:0000256" key="1">
    <source>
        <dbReference type="SAM" id="SignalP"/>
    </source>
</evidence>
<organism evidence="2 3">
    <name type="scientific">Aquatica leii</name>
    <dbReference type="NCBI Taxonomy" id="1421715"/>
    <lineage>
        <taxon>Eukaryota</taxon>
        <taxon>Metazoa</taxon>
        <taxon>Ecdysozoa</taxon>
        <taxon>Arthropoda</taxon>
        <taxon>Hexapoda</taxon>
        <taxon>Insecta</taxon>
        <taxon>Pterygota</taxon>
        <taxon>Neoptera</taxon>
        <taxon>Endopterygota</taxon>
        <taxon>Coleoptera</taxon>
        <taxon>Polyphaga</taxon>
        <taxon>Elateriformia</taxon>
        <taxon>Elateroidea</taxon>
        <taxon>Lampyridae</taxon>
        <taxon>Luciolinae</taxon>
        <taxon>Aquatica</taxon>
    </lineage>
</organism>
<protein>
    <submittedName>
        <fullName evidence="2">Uncharacterized protein</fullName>
    </submittedName>
</protein>
<dbReference type="Proteomes" id="UP001353858">
    <property type="component" value="Unassembled WGS sequence"/>
</dbReference>
<reference evidence="3" key="1">
    <citation type="submission" date="2023-01" db="EMBL/GenBank/DDBJ databases">
        <title>Key to firefly adult light organ development and bioluminescence: homeobox transcription factors regulate luciferase expression and transportation to peroxisome.</title>
        <authorList>
            <person name="Fu X."/>
        </authorList>
    </citation>
    <scope>NUCLEOTIDE SEQUENCE [LARGE SCALE GENOMIC DNA]</scope>
</reference>
<evidence type="ECO:0000313" key="2">
    <source>
        <dbReference type="EMBL" id="KAK4886309.1"/>
    </source>
</evidence>
<accession>A0AAN7Q5H5</accession>
<feature type="chain" id="PRO_5042940855" evidence="1">
    <location>
        <begin position="19"/>
        <end position="126"/>
    </location>
</feature>
<proteinExistence type="predicted"/>
<name>A0AAN7Q5H5_9COLE</name>
<dbReference type="AlphaFoldDB" id="A0AAN7Q5H5"/>
<comment type="caution">
    <text evidence="2">The sequence shown here is derived from an EMBL/GenBank/DDBJ whole genome shotgun (WGS) entry which is preliminary data.</text>
</comment>
<dbReference type="EMBL" id="JARPUR010000001">
    <property type="protein sequence ID" value="KAK4886309.1"/>
    <property type="molecule type" value="Genomic_DNA"/>
</dbReference>
<gene>
    <name evidence="2" type="ORF">RN001_002580</name>
</gene>
<keyword evidence="1" id="KW-0732">Signal</keyword>